<accession>A0A1I0LZI3</accession>
<name>A0A1I0LZI3_9FIRM</name>
<reference evidence="1 2" key="1">
    <citation type="submission" date="2016-10" db="EMBL/GenBank/DDBJ databases">
        <authorList>
            <person name="de Groot N.N."/>
        </authorList>
    </citation>
    <scope>NUCLEOTIDE SEQUENCE [LARGE SCALE GENOMIC DNA]</scope>
    <source>
        <strain evidence="1 2">DSM 9179</strain>
    </source>
</reference>
<protein>
    <submittedName>
        <fullName evidence="1">Uncharacterized protein</fullName>
    </submittedName>
</protein>
<evidence type="ECO:0000313" key="2">
    <source>
        <dbReference type="Proteomes" id="UP000199701"/>
    </source>
</evidence>
<organism evidence="1 2">
    <name type="scientific">[Clostridium] fimetarium</name>
    <dbReference type="NCBI Taxonomy" id="99656"/>
    <lineage>
        <taxon>Bacteria</taxon>
        <taxon>Bacillati</taxon>
        <taxon>Bacillota</taxon>
        <taxon>Clostridia</taxon>
        <taxon>Lachnospirales</taxon>
        <taxon>Lachnospiraceae</taxon>
    </lineage>
</organism>
<gene>
    <name evidence="1" type="ORF">SAMN05421659_1017</name>
</gene>
<keyword evidence="2" id="KW-1185">Reference proteome</keyword>
<evidence type="ECO:0000313" key="1">
    <source>
        <dbReference type="EMBL" id="SEV81308.1"/>
    </source>
</evidence>
<dbReference type="STRING" id="99656.SAMN05421659_1017"/>
<dbReference type="RefSeq" id="WP_092449311.1">
    <property type="nucleotide sequence ID" value="NZ_FOJI01000001.1"/>
</dbReference>
<dbReference type="AlphaFoldDB" id="A0A1I0LZI3"/>
<proteinExistence type="predicted"/>
<dbReference type="OrthoDB" id="2083537at2"/>
<dbReference type="Proteomes" id="UP000199701">
    <property type="component" value="Unassembled WGS sequence"/>
</dbReference>
<dbReference type="EMBL" id="FOJI01000001">
    <property type="protein sequence ID" value="SEV81308.1"/>
    <property type="molecule type" value="Genomic_DNA"/>
</dbReference>
<sequence>MSNCLSVKESLKFADITGQQVTITLKSCTKLEGCIVERLWSTACRVWLDPTDRDDIDKAIVAIHAIKSVDFICDEC</sequence>